<proteinExistence type="predicted"/>
<keyword evidence="2" id="KW-1185">Reference proteome</keyword>
<comment type="caution">
    <text evidence="1">The sequence shown here is derived from an EMBL/GenBank/DDBJ whole genome shotgun (WGS) entry which is preliminary data.</text>
</comment>
<gene>
    <name evidence="1" type="ORF">RM550_26320</name>
</gene>
<dbReference type="EMBL" id="JAVRFE010000040">
    <property type="protein sequence ID" value="MDT0459191.1"/>
    <property type="molecule type" value="Genomic_DNA"/>
</dbReference>
<dbReference type="RefSeq" id="WP_311626241.1">
    <property type="nucleotide sequence ID" value="NZ_JAVRFE010000040.1"/>
</dbReference>
<evidence type="ECO:0000313" key="1">
    <source>
        <dbReference type="EMBL" id="MDT0459191.1"/>
    </source>
</evidence>
<sequence>MTQRIESTLQRLNAEILGAYGWPPFGGMFDMIEEWPAGVPNKIGVYVFLAGGDKPISYPVGESSIVYFGKAEQQRGIRGRVSQHRGGIKSGPHERWAAHPAHEWLMARGGFCAYSLAPDRDPADPLAHSASWVERKLIEALQRLHRTRPVGNGTAG</sequence>
<reference evidence="1" key="1">
    <citation type="submission" date="2024-05" db="EMBL/GenBank/DDBJ databases">
        <title>30 novel species of actinomycetes from the DSMZ collection.</title>
        <authorList>
            <person name="Nouioui I."/>
        </authorList>
    </citation>
    <scope>NUCLEOTIDE SEQUENCE</scope>
    <source>
        <strain evidence="1">DSM 41527</strain>
    </source>
</reference>
<protein>
    <recommendedName>
        <fullName evidence="3">GIY-YIG nuclease family protein</fullName>
    </recommendedName>
</protein>
<name>A0ABU2TE22_9ACTN</name>
<accession>A0ABU2TE22</accession>
<organism evidence="1 2">
    <name type="scientific">Streptomyces mooreae</name>
    <dbReference type="NCBI Taxonomy" id="3075523"/>
    <lineage>
        <taxon>Bacteria</taxon>
        <taxon>Bacillati</taxon>
        <taxon>Actinomycetota</taxon>
        <taxon>Actinomycetes</taxon>
        <taxon>Kitasatosporales</taxon>
        <taxon>Streptomycetaceae</taxon>
        <taxon>Streptomyces</taxon>
    </lineage>
</organism>
<evidence type="ECO:0008006" key="3">
    <source>
        <dbReference type="Google" id="ProtNLM"/>
    </source>
</evidence>
<dbReference type="Proteomes" id="UP001180551">
    <property type="component" value="Unassembled WGS sequence"/>
</dbReference>
<evidence type="ECO:0000313" key="2">
    <source>
        <dbReference type="Proteomes" id="UP001180551"/>
    </source>
</evidence>